<evidence type="ECO:0000313" key="1">
    <source>
        <dbReference type="EMBL" id="AKE41631.1"/>
    </source>
</evidence>
<dbReference type="RefSeq" id="WP_046439998.1">
    <property type="nucleotide sequence ID" value="NZ_CP011312.1"/>
</dbReference>
<dbReference type="OrthoDB" id="4793422at2"/>
<dbReference type="Proteomes" id="UP000271380">
    <property type="component" value="Chromosome"/>
</dbReference>
<evidence type="ECO:0000313" key="4">
    <source>
        <dbReference type="Proteomes" id="UP000271380"/>
    </source>
</evidence>
<dbReference type="Pfam" id="PF10739">
    <property type="entry name" value="DUF2550"/>
    <property type="match status" value="1"/>
</dbReference>
<keyword evidence="3" id="KW-1185">Reference proteome</keyword>
<sequence length="151" mass="17359">MMYFFNAIVLILSILALLALWRLATLRSKGTSVILRRLPASGLHRWRHGIFRYRGSDLEYFMVRSLAVKADTVLHRGAVELRGYRDTTAEEASFLSTSRVILFRHEGIDYELAGNNHMEMAFTAWVEAAPDVRMDKMSPKVLRRKFKPSQG</sequence>
<organism evidence="1 3">
    <name type="scientific">Corynebacterium kutscheri</name>
    <dbReference type="NCBI Taxonomy" id="35755"/>
    <lineage>
        <taxon>Bacteria</taxon>
        <taxon>Bacillati</taxon>
        <taxon>Actinomycetota</taxon>
        <taxon>Actinomycetes</taxon>
        <taxon>Mycobacteriales</taxon>
        <taxon>Corynebacteriaceae</taxon>
        <taxon>Corynebacterium</taxon>
    </lineage>
</organism>
<dbReference type="EMBL" id="CP011312">
    <property type="protein sequence ID" value="AKE41631.1"/>
    <property type="molecule type" value="Genomic_DNA"/>
</dbReference>
<accession>A0A0F6TDI4</accession>
<evidence type="ECO:0000313" key="3">
    <source>
        <dbReference type="Proteomes" id="UP000033457"/>
    </source>
</evidence>
<evidence type="ECO:0000313" key="2">
    <source>
        <dbReference type="EMBL" id="VEH08907.1"/>
    </source>
</evidence>
<dbReference type="Proteomes" id="UP000033457">
    <property type="component" value="Chromosome"/>
</dbReference>
<dbReference type="KEGG" id="cku:UL82_07345"/>
<proteinExistence type="predicted"/>
<name>A0A0F6TDI4_9CORY</name>
<reference evidence="2 4" key="2">
    <citation type="submission" date="2018-12" db="EMBL/GenBank/DDBJ databases">
        <authorList>
            <consortium name="Pathogen Informatics"/>
        </authorList>
    </citation>
    <scope>NUCLEOTIDE SEQUENCE [LARGE SCALE GENOMIC DNA]</scope>
    <source>
        <strain evidence="2 4">NCTC949</strain>
    </source>
</reference>
<gene>
    <name evidence="2" type="ORF">NCTC949_02032</name>
    <name evidence="1" type="ORF">UL82_07345</name>
</gene>
<dbReference type="STRING" id="35755.UL82_07345"/>
<reference evidence="1 3" key="1">
    <citation type="journal article" date="2015" name="Genome Announc.">
        <title>Complete Genome Sequence of Corynebacterium kutscheri DSM 20755, a Corynebacterial Type Strain with Remarkably Low G+C Content of Chromosomal DNA.</title>
        <authorList>
            <person name="Ruckert C."/>
            <person name="Albersmeier A."/>
            <person name="Winkler A."/>
            <person name="Tauch A."/>
        </authorList>
    </citation>
    <scope>NUCLEOTIDE SEQUENCE [LARGE SCALE GENOMIC DNA]</scope>
    <source>
        <strain evidence="1 3">DSM 20755</strain>
    </source>
</reference>
<dbReference type="InterPro" id="IPR019675">
    <property type="entry name" value="DUF2550"/>
</dbReference>
<dbReference type="HOGENOM" id="CLU_122300_0_0_11"/>
<dbReference type="AlphaFoldDB" id="A0A0F6TDI4"/>
<dbReference type="EMBL" id="LR134377">
    <property type="protein sequence ID" value="VEH08907.1"/>
    <property type="molecule type" value="Genomic_DNA"/>
</dbReference>
<protein>
    <submittedName>
        <fullName evidence="2">Secreted protein</fullName>
    </submittedName>
</protein>